<dbReference type="Proteomes" id="UP000325081">
    <property type="component" value="Unassembled WGS sequence"/>
</dbReference>
<proteinExistence type="predicted"/>
<keyword evidence="2" id="KW-1185">Reference proteome</keyword>
<name>A0A5A7QR05_STRAF</name>
<accession>A0A5A7QR05</accession>
<dbReference type="Pfam" id="PF26178">
    <property type="entry name" value="PI-PLC_cat"/>
    <property type="match status" value="1"/>
</dbReference>
<dbReference type="InterPro" id="IPR017946">
    <property type="entry name" value="PLC-like_Pdiesterase_TIM-brl"/>
</dbReference>
<gene>
    <name evidence="1" type="ORF">STAS_24530</name>
</gene>
<protein>
    <submittedName>
        <fullName evidence="1">PLC-like phosphodiesterases superfamily protein</fullName>
    </submittedName>
</protein>
<organism evidence="1 2">
    <name type="scientific">Striga asiatica</name>
    <name type="common">Asiatic witchweed</name>
    <name type="synonym">Buchnera asiatica</name>
    <dbReference type="NCBI Taxonomy" id="4170"/>
    <lineage>
        <taxon>Eukaryota</taxon>
        <taxon>Viridiplantae</taxon>
        <taxon>Streptophyta</taxon>
        <taxon>Embryophyta</taxon>
        <taxon>Tracheophyta</taxon>
        <taxon>Spermatophyta</taxon>
        <taxon>Magnoliopsida</taxon>
        <taxon>eudicotyledons</taxon>
        <taxon>Gunneridae</taxon>
        <taxon>Pentapetalae</taxon>
        <taxon>asterids</taxon>
        <taxon>lamiids</taxon>
        <taxon>Lamiales</taxon>
        <taxon>Orobanchaceae</taxon>
        <taxon>Buchnereae</taxon>
        <taxon>Striga</taxon>
    </lineage>
</organism>
<dbReference type="AlphaFoldDB" id="A0A5A7QR05"/>
<evidence type="ECO:0000313" key="1">
    <source>
        <dbReference type="EMBL" id="GER47426.1"/>
    </source>
</evidence>
<sequence>MNNSLPFNKYAFLTTHNSFAIDNGKLKLTLTNQEDTISQQLNNGVRGLMLDTYVFEGEVWLCHSFGGKCHYNTKFYWFPLSRMPKGGQDWPLVSDMVAQNQRLLVFTSEESKETSEGIAYQWNYMVENQYGDDGMEAGKCSNRKESNVLNDMSRSLVLVNYFPKIPIKLVACVQHSDNLDDMLRTCSVAAGNRFRLYLSMMIILLKAEGTKKDSNSLSFHELM</sequence>
<dbReference type="InterPro" id="IPR051057">
    <property type="entry name" value="PI-PLC_domain"/>
</dbReference>
<reference evidence="2" key="1">
    <citation type="journal article" date="2019" name="Curr. Biol.">
        <title>Genome Sequence of Striga asiatica Provides Insight into the Evolution of Plant Parasitism.</title>
        <authorList>
            <person name="Yoshida S."/>
            <person name="Kim S."/>
            <person name="Wafula E.K."/>
            <person name="Tanskanen J."/>
            <person name="Kim Y.M."/>
            <person name="Honaas L."/>
            <person name="Yang Z."/>
            <person name="Spallek T."/>
            <person name="Conn C.E."/>
            <person name="Ichihashi Y."/>
            <person name="Cheong K."/>
            <person name="Cui S."/>
            <person name="Der J.P."/>
            <person name="Gundlach H."/>
            <person name="Jiao Y."/>
            <person name="Hori C."/>
            <person name="Ishida J.K."/>
            <person name="Kasahara H."/>
            <person name="Kiba T."/>
            <person name="Kim M.S."/>
            <person name="Koo N."/>
            <person name="Laohavisit A."/>
            <person name="Lee Y.H."/>
            <person name="Lumba S."/>
            <person name="McCourt P."/>
            <person name="Mortimer J.C."/>
            <person name="Mutuku J.M."/>
            <person name="Nomura T."/>
            <person name="Sasaki-Sekimoto Y."/>
            <person name="Seto Y."/>
            <person name="Wang Y."/>
            <person name="Wakatake T."/>
            <person name="Sakakibara H."/>
            <person name="Demura T."/>
            <person name="Yamaguchi S."/>
            <person name="Yoneyama K."/>
            <person name="Manabe R.I."/>
            <person name="Nelson D.C."/>
            <person name="Schulman A.H."/>
            <person name="Timko M.P."/>
            <person name="dePamphilis C.W."/>
            <person name="Choi D."/>
            <person name="Shirasu K."/>
        </authorList>
    </citation>
    <scope>NUCLEOTIDE SEQUENCE [LARGE SCALE GENOMIC DNA]</scope>
    <source>
        <strain evidence="2">cv. UVA1</strain>
    </source>
</reference>
<dbReference type="PANTHER" id="PTHR13593:SF51">
    <property type="entry name" value="F21F23.12 PROTEIN"/>
    <property type="match status" value="1"/>
</dbReference>
<comment type="caution">
    <text evidence="1">The sequence shown here is derived from an EMBL/GenBank/DDBJ whole genome shotgun (WGS) entry which is preliminary data.</text>
</comment>
<dbReference type="EMBL" id="BKCP01007948">
    <property type="protein sequence ID" value="GER47426.1"/>
    <property type="molecule type" value="Genomic_DNA"/>
</dbReference>
<dbReference type="GO" id="GO:0006629">
    <property type="term" value="P:lipid metabolic process"/>
    <property type="evidence" value="ECO:0007669"/>
    <property type="project" value="InterPro"/>
</dbReference>
<dbReference type="OrthoDB" id="7984201at2759"/>
<dbReference type="GO" id="GO:0008081">
    <property type="term" value="F:phosphoric diester hydrolase activity"/>
    <property type="evidence" value="ECO:0007669"/>
    <property type="project" value="InterPro"/>
</dbReference>
<dbReference type="SUPFAM" id="SSF51695">
    <property type="entry name" value="PLC-like phosphodiesterases"/>
    <property type="match status" value="1"/>
</dbReference>
<evidence type="ECO:0000313" key="2">
    <source>
        <dbReference type="Proteomes" id="UP000325081"/>
    </source>
</evidence>
<dbReference type="Gene3D" id="3.20.20.190">
    <property type="entry name" value="Phosphatidylinositol (PI) phosphodiesterase"/>
    <property type="match status" value="1"/>
</dbReference>
<dbReference type="PANTHER" id="PTHR13593">
    <property type="match status" value="1"/>
</dbReference>